<protein>
    <submittedName>
        <fullName evidence="2">Uncharacterized protein</fullName>
    </submittedName>
</protein>
<evidence type="ECO:0000256" key="1">
    <source>
        <dbReference type="SAM" id="MobiDB-lite"/>
    </source>
</evidence>
<feature type="compositionally biased region" description="Basic and acidic residues" evidence="1">
    <location>
        <begin position="60"/>
        <end position="70"/>
    </location>
</feature>
<keyword evidence="3" id="KW-1185">Reference proteome</keyword>
<evidence type="ECO:0000313" key="3">
    <source>
        <dbReference type="Proteomes" id="UP000218811"/>
    </source>
</evidence>
<evidence type="ECO:0000313" key="2">
    <source>
        <dbReference type="EMBL" id="PCH35057.1"/>
    </source>
</evidence>
<proteinExistence type="predicted"/>
<feature type="region of interest" description="Disordered" evidence="1">
    <location>
        <begin position="38"/>
        <end position="70"/>
    </location>
</feature>
<organism evidence="2 3">
    <name type="scientific">Wolfiporia cocos (strain MD-104)</name>
    <name type="common">Brown rot fungus</name>
    <dbReference type="NCBI Taxonomy" id="742152"/>
    <lineage>
        <taxon>Eukaryota</taxon>
        <taxon>Fungi</taxon>
        <taxon>Dikarya</taxon>
        <taxon>Basidiomycota</taxon>
        <taxon>Agaricomycotina</taxon>
        <taxon>Agaricomycetes</taxon>
        <taxon>Polyporales</taxon>
        <taxon>Phaeolaceae</taxon>
        <taxon>Wolfiporia</taxon>
    </lineage>
</organism>
<dbReference type="EMBL" id="KB467843">
    <property type="protein sequence ID" value="PCH35057.1"/>
    <property type="molecule type" value="Genomic_DNA"/>
</dbReference>
<dbReference type="Proteomes" id="UP000218811">
    <property type="component" value="Unassembled WGS sequence"/>
</dbReference>
<dbReference type="AlphaFoldDB" id="A0A2H3JGC3"/>
<accession>A0A2H3JGC3</accession>
<gene>
    <name evidence="2" type="ORF">WOLCODRAFT_155717</name>
</gene>
<name>A0A2H3JGC3_WOLCO</name>
<sequence>MTGPAPNQRGLKLAGGSALALAIGIMYYIKPSNLHPETAARNAQMSEQPEDANPTAQSVDVREKPDEVTQ</sequence>
<reference evidence="2 3" key="1">
    <citation type="journal article" date="2012" name="Science">
        <title>The Paleozoic origin of enzymatic lignin decomposition reconstructed from 31 fungal genomes.</title>
        <authorList>
            <person name="Floudas D."/>
            <person name="Binder M."/>
            <person name="Riley R."/>
            <person name="Barry K."/>
            <person name="Blanchette R.A."/>
            <person name="Henrissat B."/>
            <person name="Martinez A.T."/>
            <person name="Otillar R."/>
            <person name="Spatafora J.W."/>
            <person name="Yadav J.S."/>
            <person name="Aerts A."/>
            <person name="Benoit I."/>
            <person name="Boyd A."/>
            <person name="Carlson A."/>
            <person name="Copeland A."/>
            <person name="Coutinho P.M."/>
            <person name="de Vries R.P."/>
            <person name="Ferreira P."/>
            <person name="Findley K."/>
            <person name="Foster B."/>
            <person name="Gaskell J."/>
            <person name="Glotzer D."/>
            <person name="Gorecki P."/>
            <person name="Heitman J."/>
            <person name="Hesse C."/>
            <person name="Hori C."/>
            <person name="Igarashi K."/>
            <person name="Jurgens J.A."/>
            <person name="Kallen N."/>
            <person name="Kersten P."/>
            <person name="Kohler A."/>
            <person name="Kuees U."/>
            <person name="Kumar T.K.A."/>
            <person name="Kuo A."/>
            <person name="LaButti K."/>
            <person name="Larrondo L.F."/>
            <person name="Lindquist E."/>
            <person name="Ling A."/>
            <person name="Lombard V."/>
            <person name="Lucas S."/>
            <person name="Lundell T."/>
            <person name="Martin R."/>
            <person name="McLaughlin D.J."/>
            <person name="Morgenstern I."/>
            <person name="Morin E."/>
            <person name="Murat C."/>
            <person name="Nagy L.G."/>
            <person name="Nolan M."/>
            <person name="Ohm R.A."/>
            <person name="Patyshakuliyeva A."/>
            <person name="Rokas A."/>
            <person name="Ruiz-Duenas F.J."/>
            <person name="Sabat G."/>
            <person name="Salamov A."/>
            <person name="Samejima M."/>
            <person name="Schmutz J."/>
            <person name="Slot J.C."/>
            <person name="St John F."/>
            <person name="Stenlid J."/>
            <person name="Sun H."/>
            <person name="Sun S."/>
            <person name="Syed K."/>
            <person name="Tsang A."/>
            <person name="Wiebenga A."/>
            <person name="Young D."/>
            <person name="Pisabarro A."/>
            <person name="Eastwood D.C."/>
            <person name="Martin F."/>
            <person name="Cullen D."/>
            <person name="Grigoriev I.V."/>
            <person name="Hibbett D.S."/>
        </authorList>
    </citation>
    <scope>NUCLEOTIDE SEQUENCE [LARGE SCALE GENOMIC DNA]</scope>
    <source>
        <strain evidence="2 3">MD-104</strain>
    </source>
</reference>